<dbReference type="AlphaFoldDB" id="A0A0R3XCA1"/>
<proteinExistence type="predicted"/>
<dbReference type="Proteomes" id="UP000274429">
    <property type="component" value="Unassembled WGS sequence"/>
</dbReference>
<sequence>MDRILEDLFASASAAAKTAPGPNLEEALGEFRTTAQRMRDERMKIFSECGAKLDQCKVPCRRNRLLETFIDTWQRRLAEGNNISGTLIFNFN</sequence>
<accession>A0A0R3XCA1</accession>
<reference evidence="1 2" key="2">
    <citation type="submission" date="2018-11" db="EMBL/GenBank/DDBJ databases">
        <authorList>
            <consortium name="Pathogen Informatics"/>
        </authorList>
    </citation>
    <scope>NUCLEOTIDE SEQUENCE [LARGE SCALE GENOMIC DNA]</scope>
</reference>
<keyword evidence="2" id="KW-1185">Reference proteome</keyword>
<gene>
    <name evidence="1" type="ORF">TTAC_LOCUS11161</name>
</gene>
<evidence type="ECO:0000313" key="2">
    <source>
        <dbReference type="Proteomes" id="UP000274429"/>
    </source>
</evidence>
<organism evidence="3">
    <name type="scientific">Hydatigena taeniaeformis</name>
    <name type="common">Feline tapeworm</name>
    <name type="synonym">Taenia taeniaeformis</name>
    <dbReference type="NCBI Taxonomy" id="6205"/>
    <lineage>
        <taxon>Eukaryota</taxon>
        <taxon>Metazoa</taxon>
        <taxon>Spiralia</taxon>
        <taxon>Lophotrochozoa</taxon>
        <taxon>Platyhelminthes</taxon>
        <taxon>Cestoda</taxon>
        <taxon>Eucestoda</taxon>
        <taxon>Cyclophyllidea</taxon>
        <taxon>Taeniidae</taxon>
        <taxon>Hydatigera</taxon>
    </lineage>
</organism>
<dbReference type="EMBL" id="UYWX01023096">
    <property type="protein sequence ID" value="VDM36141.1"/>
    <property type="molecule type" value="Genomic_DNA"/>
</dbReference>
<name>A0A0R3XCA1_HYDTA</name>
<reference evidence="3" key="1">
    <citation type="submission" date="2017-02" db="UniProtKB">
        <authorList>
            <consortium name="WormBaseParasite"/>
        </authorList>
    </citation>
    <scope>IDENTIFICATION</scope>
</reference>
<dbReference type="WBParaSite" id="TTAC_0001117801-mRNA-1">
    <property type="protein sequence ID" value="TTAC_0001117801-mRNA-1"/>
    <property type="gene ID" value="TTAC_0001117801"/>
</dbReference>
<dbReference type="OrthoDB" id="6285262at2759"/>
<evidence type="ECO:0000313" key="1">
    <source>
        <dbReference type="EMBL" id="VDM36141.1"/>
    </source>
</evidence>
<protein>
    <submittedName>
        <fullName evidence="1 3">Uncharacterized protein</fullName>
    </submittedName>
</protein>
<evidence type="ECO:0000313" key="3">
    <source>
        <dbReference type="WBParaSite" id="TTAC_0001117801-mRNA-1"/>
    </source>
</evidence>